<protein>
    <submittedName>
        <fullName evidence="1">Uncharacterized protein</fullName>
    </submittedName>
</protein>
<organism evidence="1 2">
    <name type="scientific">Mesorhizobium qingshengii</name>
    <dbReference type="NCBI Taxonomy" id="1165689"/>
    <lineage>
        <taxon>Bacteria</taxon>
        <taxon>Pseudomonadati</taxon>
        <taxon>Pseudomonadota</taxon>
        <taxon>Alphaproteobacteria</taxon>
        <taxon>Hyphomicrobiales</taxon>
        <taxon>Phyllobacteriaceae</taxon>
        <taxon>Mesorhizobium</taxon>
    </lineage>
</organism>
<evidence type="ECO:0000313" key="1">
    <source>
        <dbReference type="EMBL" id="SDA99785.1"/>
    </source>
</evidence>
<sequence length="45" mass="5026">MPASRKGIVPIRDVPDTMGGDHAEALHNDFNTSLKTMLKQEQFLD</sequence>
<dbReference type="EMBL" id="FMXM01000058">
    <property type="protein sequence ID" value="SDA99785.1"/>
    <property type="molecule type" value="Genomic_DNA"/>
</dbReference>
<proteinExistence type="predicted"/>
<gene>
    <name evidence="1" type="ORF">SAMN02927914_06717</name>
</gene>
<accession>A0A1G5ZYJ2</accession>
<dbReference type="Proteomes" id="UP000198588">
    <property type="component" value="Unassembled WGS sequence"/>
</dbReference>
<evidence type="ECO:0000313" key="2">
    <source>
        <dbReference type="Proteomes" id="UP000198588"/>
    </source>
</evidence>
<dbReference type="AlphaFoldDB" id="A0A1G5ZYJ2"/>
<reference evidence="1 2" key="1">
    <citation type="submission" date="2016-10" db="EMBL/GenBank/DDBJ databases">
        <authorList>
            <person name="de Groot N.N."/>
        </authorList>
    </citation>
    <scope>NUCLEOTIDE SEQUENCE [LARGE SCALE GENOMIC DNA]</scope>
    <source>
        <strain evidence="1 2">CGMCC 1.12097</strain>
    </source>
</reference>
<name>A0A1G5ZYJ2_9HYPH</name>